<sequence>MSAAGAPRATDGAGGHTDGAGVSLMGLGVTLMELGHTDGAGSDNSAFGQKDLVLKWSWLFMFLSSSNLPISAEPACHQPTGHTACDDCRHSDQRDSEGLRVTSVTDRRAWLSSWVAPWGTSDRTRGQ</sequence>
<proteinExistence type="predicted"/>
<protein>
    <submittedName>
        <fullName evidence="2">Uncharacterized protein</fullName>
    </submittedName>
</protein>
<evidence type="ECO:0000313" key="2">
    <source>
        <dbReference type="EMBL" id="CAL1576009.1"/>
    </source>
</evidence>
<feature type="region of interest" description="Disordered" evidence="1">
    <location>
        <begin position="79"/>
        <end position="100"/>
    </location>
</feature>
<dbReference type="Proteomes" id="UP001497482">
    <property type="component" value="Chromosome 12"/>
</dbReference>
<organism evidence="2 3">
    <name type="scientific">Knipowitschia caucasica</name>
    <name type="common">Caucasian dwarf goby</name>
    <name type="synonym">Pomatoschistus caucasicus</name>
    <dbReference type="NCBI Taxonomy" id="637954"/>
    <lineage>
        <taxon>Eukaryota</taxon>
        <taxon>Metazoa</taxon>
        <taxon>Chordata</taxon>
        <taxon>Craniata</taxon>
        <taxon>Vertebrata</taxon>
        <taxon>Euteleostomi</taxon>
        <taxon>Actinopterygii</taxon>
        <taxon>Neopterygii</taxon>
        <taxon>Teleostei</taxon>
        <taxon>Neoteleostei</taxon>
        <taxon>Acanthomorphata</taxon>
        <taxon>Gobiaria</taxon>
        <taxon>Gobiiformes</taxon>
        <taxon>Gobioidei</taxon>
        <taxon>Gobiidae</taxon>
        <taxon>Gobiinae</taxon>
        <taxon>Knipowitschia</taxon>
    </lineage>
</organism>
<accession>A0AAV2JL59</accession>
<gene>
    <name evidence="2" type="ORF">KC01_LOCUS7470</name>
</gene>
<feature type="compositionally biased region" description="Basic and acidic residues" evidence="1">
    <location>
        <begin position="84"/>
        <end position="98"/>
    </location>
</feature>
<evidence type="ECO:0000313" key="3">
    <source>
        <dbReference type="Proteomes" id="UP001497482"/>
    </source>
</evidence>
<name>A0AAV2JL59_KNICA</name>
<reference evidence="2 3" key="1">
    <citation type="submission" date="2024-04" db="EMBL/GenBank/DDBJ databases">
        <authorList>
            <person name="Waldvogel A.-M."/>
            <person name="Schoenle A."/>
        </authorList>
    </citation>
    <scope>NUCLEOTIDE SEQUENCE [LARGE SCALE GENOMIC DNA]</scope>
</reference>
<keyword evidence="3" id="KW-1185">Reference proteome</keyword>
<dbReference type="AlphaFoldDB" id="A0AAV2JL59"/>
<dbReference type="EMBL" id="OZ035834">
    <property type="protein sequence ID" value="CAL1576009.1"/>
    <property type="molecule type" value="Genomic_DNA"/>
</dbReference>
<evidence type="ECO:0000256" key="1">
    <source>
        <dbReference type="SAM" id="MobiDB-lite"/>
    </source>
</evidence>